<evidence type="ECO:0000313" key="2">
    <source>
        <dbReference type="EMBL" id="WWF03948.1"/>
    </source>
</evidence>
<dbReference type="Proteomes" id="UP001381003">
    <property type="component" value="Chromosome"/>
</dbReference>
<name>A0ABZ2FCJ1_9MICO</name>
<reference evidence="2 3" key="1">
    <citation type="submission" date="2022-09" db="EMBL/GenBank/DDBJ databases">
        <title>Complete genome sequence of Janibacter terrae strain COS04-44, PCL-degrading bacteria isolated from oil spilled coast.</title>
        <authorList>
            <person name="Park H."/>
            <person name="Kim J.Y."/>
            <person name="An S.H."/>
            <person name="Lee C.M."/>
            <person name="Weon H.-Y."/>
        </authorList>
    </citation>
    <scope>NUCLEOTIDE SEQUENCE [LARGE SCALE GENOMIC DNA]</scope>
    <source>
        <strain evidence="2 3">COS04-44</strain>
    </source>
</reference>
<evidence type="ECO:0000313" key="3">
    <source>
        <dbReference type="Proteomes" id="UP001381003"/>
    </source>
</evidence>
<keyword evidence="1" id="KW-0472">Membrane</keyword>
<organism evidence="2 3">
    <name type="scientific">Janibacter terrae</name>
    <dbReference type="NCBI Taxonomy" id="103817"/>
    <lineage>
        <taxon>Bacteria</taxon>
        <taxon>Bacillati</taxon>
        <taxon>Actinomycetota</taxon>
        <taxon>Actinomycetes</taxon>
        <taxon>Micrococcales</taxon>
        <taxon>Intrasporangiaceae</taxon>
        <taxon>Janibacter</taxon>
    </lineage>
</organism>
<gene>
    <name evidence="2" type="ORF">N5P18_09520</name>
</gene>
<keyword evidence="1" id="KW-0812">Transmembrane</keyword>
<keyword evidence="3" id="KW-1185">Reference proteome</keyword>
<feature type="transmembrane region" description="Helical" evidence="1">
    <location>
        <begin position="25"/>
        <end position="44"/>
    </location>
</feature>
<dbReference type="RefSeq" id="WP_338537526.1">
    <property type="nucleotide sequence ID" value="NZ_CP104874.1"/>
</dbReference>
<evidence type="ECO:0000256" key="1">
    <source>
        <dbReference type="SAM" id="Phobius"/>
    </source>
</evidence>
<sequence>MWLLLTEQLLTDLLRELEATLGWDAGWSLSIPAVAVGIVVITGWEALTAVRRMRDTGRVEPVGARADGQ</sequence>
<keyword evidence="1" id="KW-1133">Transmembrane helix</keyword>
<proteinExistence type="predicted"/>
<dbReference type="EMBL" id="CP104874">
    <property type="protein sequence ID" value="WWF03948.1"/>
    <property type="molecule type" value="Genomic_DNA"/>
</dbReference>
<protein>
    <submittedName>
        <fullName evidence="2">Uncharacterized protein</fullName>
    </submittedName>
</protein>
<accession>A0ABZ2FCJ1</accession>